<dbReference type="PROSITE" id="PS00237">
    <property type="entry name" value="G_PROTEIN_RECEP_F1_1"/>
    <property type="match status" value="1"/>
</dbReference>
<keyword evidence="4 9" id="KW-0812">Transmembrane</keyword>
<reference evidence="12" key="3">
    <citation type="submission" date="2025-09" db="UniProtKB">
        <authorList>
            <consortium name="Ensembl"/>
        </authorList>
    </citation>
    <scope>IDENTIFICATION</scope>
</reference>
<reference evidence="12" key="2">
    <citation type="submission" date="2025-08" db="UniProtKB">
        <authorList>
            <consortium name="Ensembl"/>
        </authorList>
    </citation>
    <scope>IDENTIFICATION</scope>
</reference>
<keyword evidence="6 10" id="KW-1133">Transmembrane helix</keyword>
<sequence>MVLVKAKLVLKVDWAGPRPLIPAEGAIDASCSCLQTACSLSSCSATPEGMITQTTTEISGGQTKREMGHGNGTSQTEFVLLGILSQTKLSTISFAVFLSVSMVALLGNSLLLAVIQVDSSLQTPMYFFLNQLSFMDMCQVLVIVPRTVMAFVTESKTISLVGCVAQIFLVLNIGGAECLLLAVMSYDRYVAICRPLQYAVLMRRKLCLVMSASVWISSFHYALMKAIYLLTLSYCGSNVINHFFCEFHVLIKLSCSDTSIFETVSLLIGSHLLLLFPFSIIVASYISILLQILRAKHAAERSHKALGTCSSHLCVVAIFYGSAILRHLRPASSYSAERNQIFAALCTIVTSTVNPFKYSLRNRDVLAALGKLFRKLKILL</sequence>
<evidence type="ECO:0000313" key="13">
    <source>
        <dbReference type="Proteomes" id="UP000472272"/>
    </source>
</evidence>
<dbReference type="AlphaFoldDB" id="A0A670IRC7"/>
<dbReference type="Pfam" id="PF13853">
    <property type="entry name" value="7tm_4"/>
    <property type="match status" value="1"/>
</dbReference>
<name>A0A670IRC7_PODMU</name>
<evidence type="ECO:0000256" key="6">
    <source>
        <dbReference type="ARBA" id="ARBA00022989"/>
    </source>
</evidence>
<keyword evidence="9" id="KW-0297">G-protein coupled receptor</keyword>
<dbReference type="PRINTS" id="PR00245">
    <property type="entry name" value="OLFACTORYR"/>
</dbReference>
<evidence type="ECO:0000256" key="1">
    <source>
        <dbReference type="ARBA" id="ARBA00004651"/>
    </source>
</evidence>
<comment type="subcellular location">
    <subcellularLocation>
        <location evidence="1 10">Cell membrane</location>
        <topology evidence="1 10">Multi-pass membrane protein</topology>
    </subcellularLocation>
</comment>
<feature type="transmembrane region" description="Helical" evidence="10">
    <location>
        <begin position="92"/>
        <end position="115"/>
    </location>
</feature>
<evidence type="ECO:0000256" key="7">
    <source>
        <dbReference type="ARBA" id="ARBA00023136"/>
    </source>
</evidence>
<feature type="transmembrane region" description="Helical" evidence="10">
    <location>
        <begin position="272"/>
        <end position="293"/>
    </location>
</feature>
<proteinExistence type="inferred from homology"/>
<feature type="transmembrane region" description="Helical" evidence="10">
    <location>
        <begin position="206"/>
        <end position="224"/>
    </location>
</feature>
<evidence type="ECO:0000256" key="5">
    <source>
        <dbReference type="ARBA" id="ARBA00022725"/>
    </source>
</evidence>
<dbReference type="OMA" id="NSLVIHH"/>
<evidence type="ECO:0000256" key="9">
    <source>
        <dbReference type="RuleBase" id="RU000688"/>
    </source>
</evidence>
<dbReference type="Ensembl" id="ENSPMRT00000015023.1">
    <property type="protein sequence ID" value="ENSPMRP00000014059.1"/>
    <property type="gene ID" value="ENSPMRG00000009405.1"/>
</dbReference>
<dbReference type="GeneTree" id="ENSGT01150000286990"/>
<dbReference type="InterPro" id="IPR000725">
    <property type="entry name" value="Olfact_rcpt"/>
</dbReference>
<evidence type="ECO:0000256" key="10">
    <source>
        <dbReference type="RuleBase" id="RU363047"/>
    </source>
</evidence>
<dbReference type="GO" id="GO:0004984">
    <property type="term" value="F:olfactory receptor activity"/>
    <property type="evidence" value="ECO:0007669"/>
    <property type="project" value="InterPro"/>
</dbReference>
<keyword evidence="2 10" id="KW-1003">Cell membrane</keyword>
<evidence type="ECO:0000256" key="8">
    <source>
        <dbReference type="ARBA" id="ARBA00023224"/>
    </source>
</evidence>
<dbReference type="GO" id="GO:0004930">
    <property type="term" value="F:G protein-coupled receptor activity"/>
    <property type="evidence" value="ECO:0007669"/>
    <property type="project" value="UniProtKB-KW"/>
</dbReference>
<dbReference type="Gene3D" id="1.20.1070.10">
    <property type="entry name" value="Rhodopsin 7-helix transmembrane proteins"/>
    <property type="match status" value="1"/>
</dbReference>
<dbReference type="PROSITE" id="PS50262">
    <property type="entry name" value="G_PROTEIN_RECEP_F1_2"/>
    <property type="match status" value="1"/>
</dbReference>
<dbReference type="PRINTS" id="PR00237">
    <property type="entry name" value="GPCRRHODOPSN"/>
</dbReference>
<evidence type="ECO:0000256" key="3">
    <source>
        <dbReference type="ARBA" id="ARBA00022606"/>
    </source>
</evidence>
<evidence type="ECO:0000259" key="11">
    <source>
        <dbReference type="PROSITE" id="PS50262"/>
    </source>
</evidence>
<dbReference type="GO" id="GO:0005886">
    <property type="term" value="C:plasma membrane"/>
    <property type="evidence" value="ECO:0007669"/>
    <property type="project" value="UniProtKB-SubCell"/>
</dbReference>
<accession>A0A670IRC7</accession>
<keyword evidence="7 10" id="KW-0472">Membrane</keyword>
<keyword evidence="5 10" id="KW-0552">Olfaction</keyword>
<dbReference type="SUPFAM" id="SSF81321">
    <property type="entry name" value="Family A G protein-coupled receptor-like"/>
    <property type="match status" value="1"/>
</dbReference>
<evidence type="ECO:0000256" key="2">
    <source>
        <dbReference type="ARBA" id="ARBA00022475"/>
    </source>
</evidence>
<feature type="domain" description="G-protein coupled receptors family 1 profile" evidence="11">
    <location>
        <begin position="107"/>
        <end position="358"/>
    </location>
</feature>
<reference evidence="12 13" key="1">
    <citation type="journal article" date="2019" name="Proc. Natl. Acad. Sci. U.S.A.">
        <title>Regulatory changes in pterin and carotenoid genes underlie balanced color polymorphisms in the wall lizard.</title>
        <authorList>
            <person name="Andrade P."/>
            <person name="Pinho C."/>
            <person name="Perez I de Lanuza G."/>
            <person name="Afonso S."/>
            <person name="Brejcha J."/>
            <person name="Rubin C.J."/>
            <person name="Wallerman O."/>
            <person name="Pereira P."/>
            <person name="Sabatino S.J."/>
            <person name="Bellati A."/>
            <person name="Pellitteri-Rosa D."/>
            <person name="Bosakova Z."/>
            <person name="Bunikis I."/>
            <person name="Carretero M.A."/>
            <person name="Feiner N."/>
            <person name="Marsik P."/>
            <person name="Pauperio F."/>
            <person name="Salvi D."/>
            <person name="Soler L."/>
            <person name="While G.M."/>
            <person name="Uller T."/>
            <person name="Font E."/>
            <person name="Andersson L."/>
            <person name="Carneiro M."/>
        </authorList>
    </citation>
    <scope>NUCLEOTIDE SEQUENCE</scope>
</reference>
<organism evidence="12 13">
    <name type="scientific">Podarcis muralis</name>
    <name type="common">Wall lizard</name>
    <name type="synonym">Lacerta muralis</name>
    <dbReference type="NCBI Taxonomy" id="64176"/>
    <lineage>
        <taxon>Eukaryota</taxon>
        <taxon>Metazoa</taxon>
        <taxon>Chordata</taxon>
        <taxon>Craniata</taxon>
        <taxon>Vertebrata</taxon>
        <taxon>Euteleostomi</taxon>
        <taxon>Lepidosauria</taxon>
        <taxon>Squamata</taxon>
        <taxon>Bifurcata</taxon>
        <taxon>Unidentata</taxon>
        <taxon>Episquamata</taxon>
        <taxon>Laterata</taxon>
        <taxon>Lacertibaenia</taxon>
        <taxon>Lacertidae</taxon>
        <taxon>Podarcis</taxon>
    </lineage>
</organism>
<feature type="transmembrane region" description="Helical" evidence="10">
    <location>
        <begin position="127"/>
        <end position="152"/>
    </location>
</feature>
<keyword evidence="9" id="KW-0675">Receptor</keyword>
<dbReference type="PANTHER" id="PTHR26453">
    <property type="entry name" value="OLFACTORY RECEPTOR"/>
    <property type="match status" value="1"/>
</dbReference>
<dbReference type="Proteomes" id="UP000472272">
    <property type="component" value="Chromosome 2"/>
</dbReference>
<comment type="similarity">
    <text evidence="9">Belongs to the G-protein coupled receptor 1 family.</text>
</comment>
<evidence type="ECO:0000313" key="12">
    <source>
        <dbReference type="Ensembl" id="ENSPMRP00000014059.1"/>
    </source>
</evidence>
<keyword evidence="3 10" id="KW-0716">Sensory transduction</keyword>
<dbReference type="InterPro" id="IPR017452">
    <property type="entry name" value="GPCR_Rhodpsn_7TM"/>
</dbReference>
<dbReference type="FunFam" id="1.20.1070.10:FF:000008">
    <property type="entry name" value="Olfactory receptor"/>
    <property type="match status" value="1"/>
</dbReference>
<evidence type="ECO:0000256" key="4">
    <source>
        <dbReference type="ARBA" id="ARBA00022692"/>
    </source>
</evidence>
<keyword evidence="8 9" id="KW-0807">Transducer</keyword>
<protein>
    <recommendedName>
        <fullName evidence="10">Olfactory receptor</fullName>
    </recommendedName>
</protein>
<feature type="transmembrane region" description="Helical" evidence="10">
    <location>
        <begin position="158"/>
        <end position="186"/>
    </location>
</feature>
<keyword evidence="13" id="KW-1185">Reference proteome</keyword>
<dbReference type="InterPro" id="IPR000276">
    <property type="entry name" value="GPCR_Rhodpsn"/>
</dbReference>